<evidence type="ECO:0000256" key="1">
    <source>
        <dbReference type="SAM" id="MobiDB-lite"/>
    </source>
</evidence>
<keyword evidence="3" id="KW-1185">Reference proteome</keyword>
<evidence type="ECO:0000313" key="2">
    <source>
        <dbReference type="EMBL" id="CAD0112842.1"/>
    </source>
</evidence>
<name>A0A9N8PU54_9PEZI</name>
<reference evidence="2" key="1">
    <citation type="submission" date="2020-06" db="EMBL/GenBank/DDBJ databases">
        <authorList>
            <person name="Onetto C."/>
        </authorList>
    </citation>
    <scope>NUCLEOTIDE SEQUENCE</scope>
</reference>
<proteinExistence type="predicted"/>
<dbReference type="EMBL" id="CAINUL010000015">
    <property type="protein sequence ID" value="CAD0112842.1"/>
    <property type="molecule type" value="Genomic_DNA"/>
</dbReference>
<feature type="region of interest" description="Disordered" evidence="1">
    <location>
        <begin position="1"/>
        <end position="24"/>
    </location>
</feature>
<dbReference type="AlphaFoldDB" id="A0A9N8PU54"/>
<comment type="caution">
    <text evidence="2">The sequence shown here is derived from an EMBL/GenBank/DDBJ whole genome shotgun (WGS) entry which is preliminary data.</text>
</comment>
<protein>
    <submittedName>
        <fullName evidence="2">Uncharacterized protein</fullName>
    </submittedName>
</protein>
<feature type="compositionally biased region" description="Polar residues" evidence="1">
    <location>
        <begin position="15"/>
        <end position="24"/>
    </location>
</feature>
<evidence type="ECO:0000313" key="3">
    <source>
        <dbReference type="Proteomes" id="UP000745764"/>
    </source>
</evidence>
<gene>
    <name evidence="2" type="ORF">AWRI4620_LOCUS7097</name>
</gene>
<accession>A0A9N8PU54</accession>
<dbReference type="OrthoDB" id="5101412at2759"/>
<sequence length="92" mass="9745">MSFFRRSVNEKADDSATSSSNDVFSSHEIVSTTGDLKFVVEQGGNGSQPSYQEVSGAPVEAKSSFGYAVGPVTIVLINISKMIGTGVYSTRM</sequence>
<organism evidence="2 3">
    <name type="scientific">Aureobasidium uvarum</name>
    <dbReference type="NCBI Taxonomy" id="2773716"/>
    <lineage>
        <taxon>Eukaryota</taxon>
        <taxon>Fungi</taxon>
        <taxon>Dikarya</taxon>
        <taxon>Ascomycota</taxon>
        <taxon>Pezizomycotina</taxon>
        <taxon>Dothideomycetes</taxon>
        <taxon>Dothideomycetidae</taxon>
        <taxon>Dothideales</taxon>
        <taxon>Saccotheciaceae</taxon>
        <taxon>Aureobasidium</taxon>
    </lineage>
</organism>
<dbReference type="Proteomes" id="UP000745764">
    <property type="component" value="Unassembled WGS sequence"/>
</dbReference>